<evidence type="ECO:0000256" key="2">
    <source>
        <dbReference type="ARBA" id="ARBA00022679"/>
    </source>
</evidence>
<dbReference type="RefSeq" id="WP_086032833.1">
    <property type="nucleotide sequence ID" value="NZ_MDSU01000001.1"/>
</dbReference>
<keyword evidence="6" id="KW-0413">Isomerase</keyword>
<keyword evidence="3 5" id="KW-0949">S-adenosyl-L-methionine</keyword>
<dbReference type="Proteomes" id="UP000194141">
    <property type="component" value="Unassembled WGS sequence"/>
</dbReference>
<protein>
    <recommendedName>
        <fullName evidence="5">S-adenosylmethionine:tRNA ribosyltransferase-isomerase</fullName>
        <ecNumber evidence="5">2.4.99.17</ecNumber>
    </recommendedName>
    <alternativeName>
        <fullName evidence="5">Queuosine biosynthesis protein QueA</fullName>
    </alternativeName>
</protein>
<dbReference type="GO" id="GO:0005737">
    <property type="term" value="C:cytoplasm"/>
    <property type="evidence" value="ECO:0007669"/>
    <property type="project" value="UniProtKB-SubCell"/>
</dbReference>
<dbReference type="InterPro" id="IPR042118">
    <property type="entry name" value="QueA_dom1"/>
</dbReference>
<name>A0A1X4XZF3_9BACT</name>
<dbReference type="Gene3D" id="2.40.10.240">
    <property type="entry name" value="QueA-like"/>
    <property type="match status" value="1"/>
</dbReference>
<dbReference type="InterPro" id="IPR036100">
    <property type="entry name" value="QueA_sf"/>
</dbReference>
<dbReference type="NCBIfam" id="TIGR00113">
    <property type="entry name" value="queA"/>
    <property type="match status" value="1"/>
</dbReference>
<dbReference type="InterPro" id="IPR003699">
    <property type="entry name" value="QueA"/>
</dbReference>
<evidence type="ECO:0000256" key="5">
    <source>
        <dbReference type="HAMAP-Rule" id="MF_00113"/>
    </source>
</evidence>
<dbReference type="Pfam" id="PF02547">
    <property type="entry name" value="Queuosine_synth"/>
    <property type="match status" value="1"/>
</dbReference>
<comment type="catalytic activity">
    <reaction evidence="5">
        <text>7-aminomethyl-7-carbaguanosine(34) in tRNA + S-adenosyl-L-methionine = epoxyqueuosine(34) in tRNA + adenine + L-methionine + 2 H(+)</text>
        <dbReference type="Rhea" id="RHEA:32155"/>
        <dbReference type="Rhea" id="RHEA-COMP:10342"/>
        <dbReference type="Rhea" id="RHEA-COMP:18582"/>
        <dbReference type="ChEBI" id="CHEBI:15378"/>
        <dbReference type="ChEBI" id="CHEBI:16708"/>
        <dbReference type="ChEBI" id="CHEBI:57844"/>
        <dbReference type="ChEBI" id="CHEBI:59789"/>
        <dbReference type="ChEBI" id="CHEBI:82833"/>
        <dbReference type="ChEBI" id="CHEBI:194443"/>
        <dbReference type="EC" id="2.4.99.17"/>
    </reaction>
</comment>
<sequence>MNLDIFDYALPKELIAQSPHIPPDECKLFIYNKKTKKISHKIFRDIIDYLSPNDLIVLNNTKVIPAKLSATKESGGSLQILLIEQIEKNIYYCFVKGKIKHDTKVILPKSLKATILQTNEQKKIIKFEINSDIKDYLYDIGSMPLPPYIKRKDNQLDALDKQYYQTVFAEIEGSIAAPTASLHFTSKLLEKIKQKGIKIAYITLHVGLGTFKSVETQNIKEHKMHEEYFEISPKTAQIYNKALLENRTILPVGTTVVRALESASNTQGFLKPISTKTDIFIYPGYQFKTVKNILTNFHLPKSTLIMLICALIGVENTHFCYQKAIEERYRFFSYGDAFLVI</sequence>
<comment type="subcellular location">
    <subcellularLocation>
        <location evidence="5">Cytoplasm</location>
    </subcellularLocation>
</comment>
<dbReference type="STRING" id="1562698.DESAMIL20_2"/>
<dbReference type="OrthoDB" id="9805933at2"/>
<dbReference type="InterPro" id="IPR042119">
    <property type="entry name" value="QueA_dom2"/>
</dbReference>
<gene>
    <name evidence="5" type="primary">queA</name>
    <name evidence="6" type="ORF">DESAMIL20_2</name>
</gene>
<dbReference type="PANTHER" id="PTHR30307">
    <property type="entry name" value="S-ADENOSYLMETHIONINE:TRNA RIBOSYLTRANSFERASE-ISOMERASE"/>
    <property type="match status" value="1"/>
</dbReference>
<dbReference type="AlphaFoldDB" id="A0A1X4XZF3"/>
<organism evidence="6 7">
    <name type="scientific">Desulfurella amilsii</name>
    <dbReference type="NCBI Taxonomy" id="1562698"/>
    <lineage>
        <taxon>Bacteria</taxon>
        <taxon>Pseudomonadati</taxon>
        <taxon>Campylobacterota</taxon>
        <taxon>Desulfurellia</taxon>
        <taxon>Desulfurellales</taxon>
        <taxon>Desulfurellaceae</taxon>
        <taxon>Desulfurella</taxon>
    </lineage>
</organism>
<evidence type="ECO:0000313" key="7">
    <source>
        <dbReference type="Proteomes" id="UP000194141"/>
    </source>
</evidence>
<evidence type="ECO:0000256" key="4">
    <source>
        <dbReference type="ARBA" id="ARBA00022785"/>
    </source>
</evidence>
<dbReference type="Gene3D" id="3.40.1780.10">
    <property type="entry name" value="QueA-like"/>
    <property type="match status" value="1"/>
</dbReference>
<dbReference type="GO" id="GO:0008616">
    <property type="term" value="P:tRNA queuosine(34) biosynthetic process"/>
    <property type="evidence" value="ECO:0007669"/>
    <property type="project" value="UniProtKB-UniRule"/>
</dbReference>
<proteinExistence type="inferred from homology"/>
<comment type="function">
    <text evidence="5">Transfers and isomerizes the ribose moiety from AdoMet to the 7-aminomethyl group of 7-deazaguanine (preQ1-tRNA) to give epoxyqueuosine (oQ-tRNA).</text>
</comment>
<keyword evidence="4 5" id="KW-0671">Queuosine biosynthesis</keyword>
<dbReference type="GO" id="GO:0051075">
    <property type="term" value="F:S-adenosylmethionine:tRNA ribosyltransferase-isomerase activity"/>
    <property type="evidence" value="ECO:0007669"/>
    <property type="project" value="UniProtKB-EC"/>
</dbReference>
<dbReference type="UniPathway" id="UPA00392"/>
<dbReference type="NCBIfam" id="NF001140">
    <property type="entry name" value="PRK00147.1"/>
    <property type="match status" value="1"/>
</dbReference>
<comment type="pathway">
    <text evidence="5">tRNA modification; tRNA-queuosine biosynthesis.</text>
</comment>
<comment type="subunit">
    <text evidence="5">Monomer.</text>
</comment>
<evidence type="ECO:0000256" key="3">
    <source>
        <dbReference type="ARBA" id="ARBA00022691"/>
    </source>
</evidence>
<keyword evidence="7" id="KW-1185">Reference proteome</keyword>
<comment type="caution">
    <text evidence="6">The sequence shown here is derived from an EMBL/GenBank/DDBJ whole genome shotgun (WGS) entry which is preliminary data.</text>
</comment>
<dbReference type="EMBL" id="MDSU01000001">
    <property type="protein sequence ID" value="OSS42894.1"/>
    <property type="molecule type" value="Genomic_DNA"/>
</dbReference>
<evidence type="ECO:0000256" key="1">
    <source>
        <dbReference type="ARBA" id="ARBA00022490"/>
    </source>
</evidence>
<evidence type="ECO:0000313" key="6">
    <source>
        <dbReference type="EMBL" id="OSS42894.1"/>
    </source>
</evidence>
<comment type="similarity">
    <text evidence="5">Belongs to the QueA family.</text>
</comment>
<dbReference type="EC" id="2.4.99.17" evidence="5"/>
<dbReference type="SUPFAM" id="SSF111337">
    <property type="entry name" value="QueA-like"/>
    <property type="match status" value="1"/>
</dbReference>
<dbReference type="HAMAP" id="MF_00113">
    <property type="entry name" value="QueA"/>
    <property type="match status" value="1"/>
</dbReference>
<keyword evidence="1 5" id="KW-0963">Cytoplasm</keyword>
<dbReference type="PANTHER" id="PTHR30307:SF0">
    <property type="entry name" value="S-ADENOSYLMETHIONINE:TRNA RIBOSYLTRANSFERASE-ISOMERASE"/>
    <property type="match status" value="1"/>
</dbReference>
<reference evidence="6 7" key="1">
    <citation type="journal article" date="2017" name="Front. Microbiol.">
        <title>Genome Sequence of Desulfurella amilsii Strain TR1 and Comparative Genomics of Desulfurellaceae Family.</title>
        <authorList>
            <person name="Florentino A.P."/>
            <person name="Stams A.J."/>
            <person name="Sanchez-Andrea I."/>
        </authorList>
    </citation>
    <scope>NUCLEOTIDE SEQUENCE [LARGE SCALE GENOMIC DNA]</scope>
    <source>
        <strain evidence="6 7">TR1</strain>
    </source>
</reference>
<accession>A0A1X4XZF3</accession>
<keyword evidence="2 5" id="KW-0808">Transferase</keyword>